<organism evidence="2 3">
    <name type="scientific">Rotaria sordida</name>
    <dbReference type="NCBI Taxonomy" id="392033"/>
    <lineage>
        <taxon>Eukaryota</taxon>
        <taxon>Metazoa</taxon>
        <taxon>Spiralia</taxon>
        <taxon>Gnathifera</taxon>
        <taxon>Rotifera</taxon>
        <taxon>Eurotatoria</taxon>
        <taxon>Bdelloidea</taxon>
        <taxon>Philodinida</taxon>
        <taxon>Philodinidae</taxon>
        <taxon>Rotaria</taxon>
    </lineage>
</organism>
<dbReference type="InterPro" id="IPR041426">
    <property type="entry name" value="Mos1_HTH"/>
</dbReference>
<dbReference type="InterPro" id="IPR037272">
    <property type="entry name" value="SNS_sf"/>
</dbReference>
<comment type="caution">
    <text evidence="2">The sequence shown here is derived from an EMBL/GenBank/DDBJ whole genome shotgun (WGS) entry which is preliminary data.</text>
</comment>
<feature type="domain" description="Mos1 transposase HTH" evidence="1">
    <location>
        <begin position="74"/>
        <end position="106"/>
    </location>
</feature>
<dbReference type="EMBL" id="CAJOBE010000481">
    <property type="protein sequence ID" value="CAF3648358.1"/>
    <property type="molecule type" value="Genomic_DNA"/>
</dbReference>
<proteinExistence type="predicted"/>
<protein>
    <recommendedName>
        <fullName evidence="1">Mos1 transposase HTH domain-containing protein</fullName>
    </recommendedName>
</protein>
<name>A0A818RCG3_9BILA</name>
<evidence type="ECO:0000313" key="2">
    <source>
        <dbReference type="EMBL" id="CAF3648358.1"/>
    </source>
</evidence>
<sequence>MFDRLRGCLTFRKKLQSPLQNEISTKKNDEREEWNRPVEFFLSLIGYSIVLFYVQDLGNVWRYPYIVRTALNVEATTIHDELRTVFGDEAPSYRTIARWAQWFREGREEIEDEE</sequence>
<reference evidence="2" key="1">
    <citation type="submission" date="2021-02" db="EMBL/GenBank/DDBJ databases">
        <authorList>
            <person name="Nowell W R."/>
        </authorList>
    </citation>
    <scope>NUCLEOTIDE SEQUENCE</scope>
</reference>
<evidence type="ECO:0000313" key="3">
    <source>
        <dbReference type="Proteomes" id="UP000663874"/>
    </source>
</evidence>
<dbReference type="AlphaFoldDB" id="A0A818RCG3"/>
<dbReference type="Pfam" id="PF17906">
    <property type="entry name" value="HTH_48"/>
    <property type="match status" value="1"/>
</dbReference>
<dbReference type="SUPFAM" id="SSF161070">
    <property type="entry name" value="SNF-like"/>
    <property type="match status" value="1"/>
</dbReference>
<gene>
    <name evidence="2" type="ORF">FNK824_LOCUS5844</name>
</gene>
<dbReference type="Proteomes" id="UP000663874">
    <property type="component" value="Unassembled WGS sequence"/>
</dbReference>
<evidence type="ECO:0000259" key="1">
    <source>
        <dbReference type="Pfam" id="PF17906"/>
    </source>
</evidence>
<dbReference type="Gene3D" id="1.10.10.1450">
    <property type="match status" value="1"/>
</dbReference>
<accession>A0A818RCG3</accession>